<sequence>MKPAIIALVATLSAALPAAAQDGAKPALSTVIAGLEADGYRVTEVDVDRDAIEVEAVTPDSRRVELRIDPATGKILSETPDD</sequence>
<keyword evidence="4" id="KW-1185">Reference proteome</keyword>
<feature type="signal peptide" evidence="1">
    <location>
        <begin position="1"/>
        <end position="20"/>
    </location>
</feature>
<evidence type="ECO:0000313" key="3">
    <source>
        <dbReference type="EMBL" id="GMG81307.1"/>
    </source>
</evidence>
<protein>
    <recommendedName>
        <fullName evidence="2">PepSY domain-containing protein</fullName>
    </recommendedName>
</protein>
<dbReference type="Pfam" id="PF13670">
    <property type="entry name" value="PepSY_2"/>
    <property type="match status" value="1"/>
</dbReference>
<reference evidence="3 4" key="1">
    <citation type="submission" date="2023-04" db="EMBL/GenBank/DDBJ databases">
        <title>Marinoamorphus aggregata gen. nov., sp. Nov., isolate from tissue of brittle star Ophioplocus japonicus.</title>
        <authorList>
            <person name="Kawano K."/>
            <person name="Sawayama S."/>
            <person name="Nakagawa S."/>
        </authorList>
    </citation>
    <scope>NUCLEOTIDE SEQUENCE [LARGE SCALE GENOMIC DNA]</scope>
    <source>
        <strain evidence="3 4">NKW23</strain>
    </source>
</reference>
<evidence type="ECO:0000259" key="2">
    <source>
        <dbReference type="Pfam" id="PF13670"/>
    </source>
</evidence>
<evidence type="ECO:0000256" key="1">
    <source>
        <dbReference type="SAM" id="SignalP"/>
    </source>
</evidence>
<gene>
    <name evidence="3" type="ORF">LNKW23_05200</name>
</gene>
<feature type="chain" id="PRO_5046730937" description="PepSY domain-containing protein" evidence="1">
    <location>
        <begin position="21"/>
        <end position="82"/>
    </location>
</feature>
<comment type="caution">
    <text evidence="3">The sequence shown here is derived from an EMBL/GenBank/DDBJ whole genome shotgun (WGS) entry which is preliminary data.</text>
</comment>
<dbReference type="EMBL" id="BSYI01000003">
    <property type="protein sequence ID" value="GMG81307.1"/>
    <property type="molecule type" value="Genomic_DNA"/>
</dbReference>
<accession>A0ABQ6LI40</accession>
<feature type="domain" description="PepSY" evidence="2">
    <location>
        <begin position="5"/>
        <end position="78"/>
    </location>
</feature>
<name>A0ABQ6LI40_9RHOB</name>
<dbReference type="RefSeq" id="WP_285669972.1">
    <property type="nucleotide sequence ID" value="NZ_BSYI01000003.1"/>
</dbReference>
<organism evidence="3 4">
    <name type="scientific">Paralimibaculum aggregatum</name>
    <dbReference type="NCBI Taxonomy" id="3036245"/>
    <lineage>
        <taxon>Bacteria</taxon>
        <taxon>Pseudomonadati</taxon>
        <taxon>Pseudomonadota</taxon>
        <taxon>Alphaproteobacteria</taxon>
        <taxon>Rhodobacterales</taxon>
        <taxon>Paracoccaceae</taxon>
        <taxon>Paralimibaculum</taxon>
    </lineage>
</organism>
<proteinExistence type="predicted"/>
<dbReference type="InterPro" id="IPR025711">
    <property type="entry name" value="PepSY"/>
</dbReference>
<keyword evidence="1" id="KW-0732">Signal</keyword>
<dbReference type="Proteomes" id="UP001239909">
    <property type="component" value="Unassembled WGS sequence"/>
</dbReference>
<evidence type="ECO:0000313" key="4">
    <source>
        <dbReference type="Proteomes" id="UP001239909"/>
    </source>
</evidence>